<evidence type="ECO:0000313" key="5">
    <source>
        <dbReference type="Proteomes" id="UP001215503"/>
    </source>
</evidence>
<feature type="transmembrane region" description="Helical" evidence="1">
    <location>
        <begin position="613"/>
        <end position="635"/>
    </location>
</feature>
<feature type="domain" description="DUF4159" evidence="3">
    <location>
        <begin position="700"/>
        <end position="905"/>
    </location>
</feature>
<dbReference type="Proteomes" id="UP001215503">
    <property type="component" value="Unassembled WGS sequence"/>
</dbReference>
<name>A0ABT5YIU2_9PROT</name>
<proteinExistence type="predicted"/>
<evidence type="ECO:0000259" key="3">
    <source>
        <dbReference type="Pfam" id="PF13709"/>
    </source>
</evidence>
<dbReference type="Pfam" id="PF07584">
    <property type="entry name" value="BatA"/>
    <property type="match status" value="1"/>
</dbReference>
<keyword evidence="1" id="KW-1133">Transmembrane helix</keyword>
<dbReference type="Gene3D" id="3.40.50.880">
    <property type="match status" value="1"/>
</dbReference>
<feature type="domain" description="Aerotolerance regulator N-terminal" evidence="2">
    <location>
        <begin position="8"/>
        <end position="81"/>
    </location>
</feature>
<accession>A0ABT5YIU2</accession>
<evidence type="ECO:0000259" key="2">
    <source>
        <dbReference type="Pfam" id="PF07584"/>
    </source>
</evidence>
<dbReference type="PANTHER" id="PTHR37464">
    <property type="entry name" value="BLL2463 PROTEIN"/>
    <property type="match status" value="1"/>
</dbReference>
<dbReference type="InterPro" id="IPR029062">
    <property type="entry name" value="Class_I_gatase-like"/>
</dbReference>
<feature type="transmembrane region" description="Helical" evidence="1">
    <location>
        <begin position="656"/>
        <end position="675"/>
    </location>
</feature>
<gene>
    <name evidence="4" type="ORF">P2G67_01795</name>
</gene>
<keyword evidence="1" id="KW-0812">Transmembrane</keyword>
<dbReference type="InterPro" id="IPR025297">
    <property type="entry name" value="DUF4159"/>
</dbReference>
<comment type="caution">
    <text evidence="4">The sequence shown here is derived from an EMBL/GenBank/DDBJ whole genome shotgun (WGS) entry which is preliminary data.</text>
</comment>
<sequence>MLGFGPLAFASPWLLLALLALPVLWFLLRVTPPSPRRQFFPAVRLLMGLRTPEETPARTPWWLLLLRLLIAALVILALARPILNPTAPWGGEGPLVLVVDDGWSAALDWDARQEAANALVDQAERRERAVLLLTTAPARSGRAQEPQVAALQDAEAVRRQLRTLSPKPWAVDRQRVVEALQDTRLPGPAQVYWLADGLDAPGTTAMLQRLRRLGAVTMLRGAADEAPKLLLPPENEGAEMLVRAARVPADFSETVTLRAVDAEGYAVASTDLTFEPGSAEARQPLDLPLELRNRIDRLRLEREQGAGAVVLLDERWRRRPVGLVTVSAGAGSQPLLDELYYLERALDPFTEIYRGSLEQLLERRPAVMILADSRPGSPSEAASLREWVEDGGLLLHFAGPRLLDTPDSSLLPVELRDGSRTLGGALAWDRPAGLGAFPAEGPLSGLAVPDDVVVRRQVLAEPALDLAEKTWARLEDGTPLITAERWEAGWSVLVHTTANAEWSNLALSGLFVELLQRVVALSEGVETDGEEALPPLRLLDGFGRLVRPSPGVQSLPADSEVVPGPAHPPGLYGSALSRRALNLAEAVPALEPLPEVIGDVAMAPYRAEREQSLMPWLLTAALLLALLDQFLGLALRGLLPGRPHRRLGRLGRRPRRGAGAAGLVCALAITGLVMADTARAQDGSAGTDESYAFAALEETRLAYVVTGQTDIDEMSRAGLLGLSQMLTRRTTIEPGEPMGVRPGRDELAFFPLVYWPITASQGGLDQAGQDALNRFLEHGGTLLIDLLRPDALRDVMGGTNSRLQQTTDGLGIPPLQPLPPDHVLTRAFYLIQEFPGRYSGAGLWVEETDERRHDGVATVILGAGDWASAWAVDARGRPMAAVVPGGERQREIAYRFGINLVMYALTGNYKADQVHVPYILERLGQ</sequence>
<dbReference type="NCBIfam" id="TIGR02226">
    <property type="entry name" value="two_anch"/>
    <property type="match status" value="1"/>
</dbReference>
<dbReference type="Gene3D" id="3.40.50.12140">
    <property type="entry name" value="Domain of unknown function DUF4159"/>
    <property type="match status" value="1"/>
</dbReference>
<evidence type="ECO:0000256" key="1">
    <source>
        <dbReference type="SAM" id="Phobius"/>
    </source>
</evidence>
<dbReference type="InterPro" id="IPR011933">
    <property type="entry name" value="Double_TM_dom"/>
</dbReference>
<protein>
    <submittedName>
        <fullName evidence="4">DUF4159 domain-containing protein</fullName>
    </submittedName>
</protein>
<evidence type="ECO:0000313" key="4">
    <source>
        <dbReference type="EMBL" id="MDF2094705.1"/>
    </source>
</evidence>
<dbReference type="CDD" id="cd03143">
    <property type="entry name" value="A4_beta-galactosidase_middle_domain"/>
    <property type="match status" value="1"/>
</dbReference>
<dbReference type="EMBL" id="JARHUD010000001">
    <property type="protein sequence ID" value="MDF2094705.1"/>
    <property type="molecule type" value="Genomic_DNA"/>
</dbReference>
<organism evidence="4 5">
    <name type="scientific">Aquibaculum arenosum</name>
    <dbReference type="NCBI Taxonomy" id="3032591"/>
    <lineage>
        <taxon>Bacteria</taxon>
        <taxon>Pseudomonadati</taxon>
        <taxon>Pseudomonadota</taxon>
        <taxon>Alphaproteobacteria</taxon>
        <taxon>Rhodospirillales</taxon>
        <taxon>Rhodovibrionaceae</taxon>
        <taxon>Aquibaculum</taxon>
    </lineage>
</organism>
<feature type="transmembrane region" description="Helical" evidence="1">
    <location>
        <begin position="6"/>
        <end position="28"/>
    </location>
</feature>
<keyword evidence="5" id="KW-1185">Reference proteome</keyword>
<keyword evidence="1" id="KW-0472">Membrane</keyword>
<dbReference type="Pfam" id="PF13709">
    <property type="entry name" value="DUF4159"/>
    <property type="match status" value="1"/>
</dbReference>
<dbReference type="RefSeq" id="WP_275819421.1">
    <property type="nucleotide sequence ID" value="NZ_JARHUD010000001.1"/>
</dbReference>
<dbReference type="SUPFAM" id="SSF52317">
    <property type="entry name" value="Class I glutamine amidotransferase-like"/>
    <property type="match status" value="1"/>
</dbReference>
<reference evidence="4 5" key="1">
    <citation type="submission" date="2023-03" db="EMBL/GenBank/DDBJ databases">
        <title>Fodinicurvata sp. CAU 1616 isolated from sea sendiment.</title>
        <authorList>
            <person name="Kim W."/>
        </authorList>
    </citation>
    <scope>NUCLEOTIDE SEQUENCE [LARGE SCALE GENOMIC DNA]</scope>
    <source>
        <strain evidence="4 5">CAU 1616</strain>
    </source>
</reference>
<dbReference type="InterPro" id="IPR024163">
    <property type="entry name" value="Aerotolerance_reg_N"/>
</dbReference>
<feature type="transmembrane region" description="Helical" evidence="1">
    <location>
        <begin position="60"/>
        <end position="79"/>
    </location>
</feature>
<dbReference type="PANTHER" id="PTHR37464:SF1">
    <property type="entry name" value="BLL2463 PROTEIN"/>
    <property type="match status" value="1"/>
</dbReference>